<evidence type="ECO:0000313" key="2">
    <source>
        <dbReference type="Proteomes" id="UP000248764"/>
    </source>
</evidence>
<organism evidence="1 2">
    <name type="scientific">Jiangella anatolica</name>
    <dbReference type="NCBI Taxonomy" id="2670374"/>
    <lineage>
        <taxon>Bacteria</taxon>
        <taxon>Bacillati</taxon>
        <taxon>Actinomycetota</taxon>
        <taxon>Actinomycetes</taxon>
        <taxon>Jiangellales</taxon>
        <taxon>Jiangellaceae</taxon>
        <taxon>Jiangella</taxon>
    </lineage>
</organism>
<dbReference type="InterPro" id="IPR043138">
    <property type="entry name" value="GGT_lsub"/>
</dbReference>
<sequence>MIRVVSMPGHHGGVVATPHTLSTRAGIEILQAGGNAVDAAIAACAVQGVVAPETCGIGGDLFALVHRPGDAAPLALNASGRAGSGVDAAALRAAGHTEIPRGHPGAIPVPGCVDGWDALSSRLGRLGLAASLAPAIRLAEEGFPANDELVAAFRSSAAELAGVEAAAPLLRASRGSTIVRSQLAATLRLVADGGRAAFYEGPPGAAISAAVDGVITTSDLERSQADWVVPVSASAWGVTGWTVPPNSQGYLAVGGAAVLERLGWTDDPGDPRSWHLQIEAHRALAAGRDSVVVDPGRVPVDAGRLLDPARLDAVAASVDPSAARDLYAPAGAAGGTAYLCVVDGAGLAVSLIQSNFHGIGALVGAGSAGFLLHDRGRGFSLLEGHPGELGPGRRPLHTLSPTLWTRDERLALVLGTRGGHVQPQLVQQVAAFVLGAGLDPDEAQARPRWTVEPAPTPPGAPVPSGWRVRVEPDVPARVVDGLRRRGHQVVPADGPQSGWGPVSVIQVDEAAGWRLSARDPRVATTAVATA</sequence>
<proteinExistence type="predicted"/>
<dbReference type="EMBL" id="POTW01000077">
    <property type="protein sequence ID" value="PZF80751.1"/>
    <property type="molecule type" value="Genomic_DNA"/>
</dbReference>
<dbReference type="PANTHER" id="PTHR43881">
    <property type="entry name" value="GAMMA-GLUTAMYLTRANSPEPTIDASE (AFU_ORTHOLOGUE AFUA_4G13580)"/>
    <property type="match status" value="1"/>
</dbReference>
<dbReference type="SUPFAM" id="SSF56235">
    <property type="entry name" value="N-terminal nucleophile aminohydrolases (Ntn hydrolases)"/>
    <property type="match status" value="1"/>
</dbReference>
<keyword evidence="2" id="KW-1185">Reference proteome</keyword>
<dbReference type="PRINTS" id="PR01210">
    <property type="entry name" value="GGTRANSPTASE"/>
</dbReference>
<evidence type="ECO:0000313" key="1">
    <source>
        <dbReference type="EMBL" id="PZF80751.1"/>
    </source>
</evidence>
<dbReference type="InterPro" id="IPR043137">
    <property type="entry name" value="GGT_ssub_C"/>
</dbReference>
<dbReference type="Pfam" id="PF01019">
    <property type="entry name" value="G_glu_transpept"/>
    <property type="match status" value="1"/>
</dbReference>
<name>A0A2W2B020_9ACTN</name>
<accession>A0A2W2B020</accession>
<dbReference type="Gene3D" id="1.10.246.130">
    <property type="match status" value="1"/>
</dbReference>
<dbReference type="Proteomes" id="UP000248764">
    <property type="component" value="Unassembled WGS sequence"/>
</dbReference>
<dbReference type="InterPro" id="IPR052896">
    <property type="entry name" value="GGT-like_enzyme"/>
</dbReference>
<gene>
    <name evidence="1" type="ORF">C1I92_24545</name>
</gene>
<comment type="caution">
    <text evidence="1">The sequence shown here is derived from an EMBL/GenBank/DDBJ whole genome shotgun (WGS) entry which is preliminary data.</text>
</comment>
<dbReference type="PANTHER" id="PTHR43881:SF1">
    <property type="entry name" value="GAMMA-GLUTAMYLTRANSPEPTIDASE (AFU_ORTHOLOGUE AFUA_4G13580)"/>
    <property type="match status" value="1"/>
</dbReference>
<reference evidence="1 2" key="1">
    <citation type="submission" date="2018-01" db="EMBL/GenBank/DDBJ databases">
        <title>Draft genome sequence of Jiangella sp. GTF31.</title>
        <authorList>
            <person name="Sahin N."/>
            <person name="Ay H."/>
            <person name="Saygin H."/>
        </authorList>
    </citation>
    <scope>NUCLEOTIDE SEQUENCE [LARGE SCALE GENOMIC DNA]</scope>
    <source>
        <strain evidence="1 2">GTF31</strain>
    </source>
</reference>
<dbReference type="AlphaFoldDB" id="A0A2W2B020"/>
<dbReference type="InterPro" id="IPR029055">
    <property type="entry name" value="Ntn_hydrolases_N"/>
</dbReference>
<dbReference type="Gene3D" id="3.60.20.40">
    <property type="match status" value="1"/>
</dbReference>
<protein>
    <submittedName>
        <fullName evidence="1">Gamma-glutamyltranspeptidase</fullName>
    </submittedName>
</protein>